<dbReference type="AlphaFoldDB" id="A0AAQ3MQP3"/>
<evidence type="ECO:0000313" key="3">
    <source>
        <dbReference type="Proteomes" id="UP001374535"/>
    </source>
</evidence>
<dbReference type="PROSITE" id="PS51257">
    <property type="entry name" value="PROKAR_LIPOPROTEIN"/>
    <property type="match status" value="1"/>
</dbReference>
<dbReference type="EMBL" id="CP144691">
    <property type="protein sequence ID" value="WVY95089.1"/>
    <property type="molecule type" value="Genomic_DNA"/>
</dbReference>
<organism evidence="2 3">
    <name type="scientific">Vigna mungo</name>
    <name type="common">Black gram</name>
    <name type="synonym">Phaseolus mungo</name>
    <dbReference type="NCBI Taxonomy" id="3915"/>
    <lineage>
        <taxon>Eukaryota</taxon>
        <taxon>Viridiplantae</taxon>
        <taxon>Streptophyta</taxon>
        <taxon>Embryophyta</taxon>
        <taxon>Tracheophyta</taxon>
        <taxon>Spermatophyta</taxon>
        <taxon>Magnoliopsida</taxon>
        <taxon>eudicotyledons</taxon>
        <taxon>Gunneridae</taxon>
        <taxon>Pentapetalae</taxon>
        <taxon>rosids</taxon>
        <taxon>fabids</taxon>
        <taxon>Fabales</taxon>
        <taxon>Fabaceae</taxon>
        <taxon>Papilionoideae</taxon>
        <taxon>50 kb inversion clade</taxon>
        <taxon>NPAAA clade</taxon>
        <taxon>indigoferoid/millettioid clade</taxon>
        <taxon>Phaseoleae</taxon>
        <taxon>Vigna</taxon>
    </lineage>
</organism>
<keyword evidence="1" id="KW-0732">Signal</keyword>
<name>A0AAQ3MQP3_VIGMU</name>
<proteinExistence type="predicted"/>
<feature type="signal peptide" evidence="1">
    <location>
        <begin position="1"/>
        <end position="18"/>
    </location>
</feature>
<gene>
    <name evidence="2" type="ORF">V8G54_034177</name>
</gene>
<evidence type="ECO:0000256" key="1">
    <source>
        <dbReference type="SAM" id="SignalP"/>
    </source>
</evidence>
<reference evidence="2 3" key="1">
    <citation type="journal article" date="2023" name="Life. Sci Alliance">
        <title>Evolutionary insights into 3D genome organization and epigenetic landscape of Vigna mungo.</title>
        <authorList>
            <person name="Junaid A."/>
            <person name="Singh B."/>
            <person name="Bhatia S."/>
        </authorList>
    </citation>
    <scope>NUCLEOTIDE SEQUENCE [LARGE SCALE GENOMIC DNA]</scope>
    <source>
        <strain evidence="2">Urdbean</strain>
    </source>
</reference>
<protein>
    <submittedName>
        <fullName evidence="2">Uncharacterized protein</fullName>
    </submittedName>
</protein>
<dbReference type="Proteomes" id="UP001374535">
    <property type="component" value="Chromosome 10"/>
</dbReference>
<feature type="chain" id="PRO_5042975367" evidence="1">
    <location>
        <begin position="19"/>
        <end position="182"/>
    </location>
</feature>
<accession>A0AAQ3MQP3</accession>
<sequence length="182" mass="20094">MRCSRVLQFGALFNWGFGAGCVFLQVSKENGFGMDETREVEARSGFRIWVVVYWVEVACQNTKDDGDGVEEIAVFTVENGGEDELSWVLSVVAIWVVDGRTKELSQWSEAARGCASMEVRMNEELMAALDGCVTVPVTVAAQGAHSPTRQPIRQIFASWVALPLAELTSLAKRTNLHSFCKK</sequence>
<keyword evidence="3" id="KW-1185">Reference proteome</keyword>
<evidence type="ECO:0000313" key="2">
    <source>
        <dbReference type="EMBL" id="WVY95089.1"/>
    </source>
</evidence>